<dbReference type="AlphaFoldDB" id="A0A0E9RBC9"/>
<protein>
    <submittedName>
        <fullName evidence="2">Uncharacterized protein</fullName>
    </submittedName>
</protein>
<evidence type="ECO:0000256" key="1">
    <source>
        <dbReference type="SAM" id="MobiDB-lite"/>
    </source>
</evidence>
<accession>A0A0E9RBC9</accession>
<feature type="region of interest" description="Disordered" evidence="1">
    <location>
        <begin position="1"/>
        <end position="23"/>
    </location>
</feature>
<dbReference type="EMBL" id="GBXM01082812">
    <property type="protein sequence ID" value="JAH25765.1"/>
    <property type="molecule type" value="Transcribed_RNA"/>
</dbReference>
<organism evidence="2">
    <name type="scientific">Anguilla anguilla</name>
    <name type="common">European freshwater eel</name>
    <name type="synonym">Muraena anguilla</name>
    <dbReference type="NCBI Taxonomy" id="7936"/>
    <lineage>
        <taxon>Eukaryota</taxon>
        <taxon>Metazoa</taxon>
        <taxon>Chordata</taxon>
        <taxon>Craniata</taxon>
        <taxon>Vertebrata</taxon>
        <taxon>Euteleostomi</taxon>
        <taxon>Actinopterygii</taxon>
        <taxon>Neopterygii</taxon>
        <taxon>Teleostei</taxon>
        <taxon>Anguilliformes</taxon>
        <taxon>Anguillidae</taxon>
        <taxon>Anguilla</taxon>
    </lineage>
</organism>
<evidence type="ECO:0000313" key="2">
    <source>
        <dbReference type="EMBL" id="JAH25765.1"/>
    </source>
</evidence>
<proteinExistence type="predicted"/>
<name>A0A0E9RBC9_ANGAN</name>
<sequence>MIQAENRPELGYSSSKRKHSSKPHYWCRVKGVSLPANVFLLWD</sequence>
<reference evidence="2" key="1">
    <citation type="submission" date="2014-11" db="EMBL/GenBank/DDBJ databases">
        <authorList>
            <person name="Amaro Gonzalez C."/>
        </authorList>
    </citation>
    <scope>NUCLEOTIDE SEQUENCE</scope>
</reference>
<reference evidence="2" key="2">
    <citation type="journal article" date="2015" name="Fish Shellfish Immunol.">
        <title>Early steps in the European eel (Anguilla anguilla)-Vibrio vulnificus interaction in the gills: Role of the RtxA13 toxin.</title>
        <authorList>
            <person name="Callol A."/>
            <person name="Pajuelo D."/>
            <person name="Ebbesson L."/>
            <person name="Teles M."/>
            <person name="MacKenzie S."/>
            <person name="Amaro C."/>
        </authorList>
    </citation>
    <scope>NUCLEOTIDE SEQUENCE</scope>
</reference>